<accession>A0A852WB25</accession>
<dbReference type="RefSeq" id="WP_179420943.1">
    <property type="nucleotide sequence ID" value="NZ_JACCAB010000001.1"/>
</dbReference>
<dbReference type="InterPro" id="IPR025323">
    <property type="entry name" value="DUF4229"/>
</dbReference>
<sequence>MLRYSVLRLLLFFGVLTLLWLLGLRGQDQQWMLLVLSALISMVLSFFVLARFREESTTAIAERLQRRVEAKQAGKPAVHGVDEEAEDAEDDRGPAEYR</sequence>
<reference evidence="3 4" key="1">
    <citation type="submission" date="2020-07" db="EMBL/GenBank/DDBJ databases">
        <title>Sequencing the genomes of 1000 actinobacteria strains.</title>
        <authorList>
            <person name="Klenk H.-P."/>
        </authorList>
    </citation>
    <scope>NUCLEOTIDE SEQUENCE [LARGE SCALE GENOMIC DNA]</scope>
    <source>
        <strain evidence="3 4">DSM 23987</strain>
    </source>
</reference>
<keyword evidence="2" id="KW-0812">Transmembrane</keyword>
<protein>
    <recommendedName>
        <fullName evidence="5">DUF4229 domain-containing protein</fullName>
    </recommendedName>
</protein>
<organism evidence="3 4">
    <name type="scientific">Pedococcus badiiscoriae</name>
    <dbReference type="NCBI Taxonomy" id="642776"/>
    <lineage>
        <taxon>Bacteria</taxon>
        <taxon>Bacillati</taxon>
        <taxon>Actinomycetota</taxon>
        <taxon>Actinomycetes</taxon>
        <taxon>Micrococcales</taxon>
        <taxon>Intrasporangiaceae</taxon>
        <taxon>Pedococcus</taxon>
    </lineage>
</organism>
<evidence type="ECO:0000313" key="3">
    <source>
        <dbReference type="EMBL" id="NYG06467.1"/>
    </source>
</evidence>
<feature type="region of interest" description="Disordered" evidence="1">
    <location>
        <begin position="70"/>
        <end position="98"/>
    </location>
</feature>
<feature type="transmembrane region" description="Helical" evidence="2">
    <location>
        <begin position="6"/>
        <end position="24"/>
    </location>
</feature>
<keyword evidence="2" id="KW-0472">Membrane</keyword>
<dbReference type="Proteomes" id="UP000573599">
    <property type="component" value="Unassembled WGS sequence"/>
</dbReference>
<proteinExistence type="predicted"/>
<evidence type="ECO:0000256" key="2">
    <source>
        <dbReference type="SAM" id="Phobius"/>
    </source>
</evidence>
<gene>
    <name evidence="3" type="ORF">BJ986_000954</name>
</gene>
<dbReference type="Pfam" id="PF14012">
    <property type="entry name" value="DUF4229"/>
    <property type="match status" value="1"/>
</dbReference>
<dbReference type="AlphaFoldDB" id="A0A852WB25"/>
<dbReference type="EMBL" id="JACCAB010000001">
    <property type="protein sequence ID" value="NYG06467.1"/>
    <property type="molecule type" value="Genomic_DNA"/>
</dbReference>
<keyword evidence="2" id="KW-1133">Transmembrane helix</keyword>
<comment type="caution">
    <text evidence="3">The sequence shown here is derived from an EMBL/GenBank/DDBJ whole genome shotgun (WGS) entry which is preliminary data.</text>
</comment>
<keyword evidence="4" id="KW-1185">Reference proteome</keyword>
<feature type="transmembrane region" description="Helical" evidence="2">
    <location>
        <begin position="31"/>
        <end position="50"/>
    </location>
</feature>
<evidence type="ECO:0008006" key="5">
    <source>
        <dbReference type="Google" id="ProtNLM"/>
    </source>
</evidence>
<evidence type="ECO:0000313" key="4">
    <source>
        <dbReference type="Proteomes" id="UP000573599"/>
    </source>
</evidence>
<evidence type="ECO:0000256" key="1">
    <source>
        <dbReference type="SAM" id="MobiDB-lite"/>
    </source>
</evidence>
<name>A0A852WB25_9MICO</name>